<feature type="signal peptide" evidence="6">
    <location>
        <begin position="1"/>
        <end position="16"/>
    </location>
</feature>
<dbReference type="AlphaFoldDB" id="A0A9F5JB79"/>
<keyword evidence="3" id="KW-0378">Hydrolase</keyword>
<organism evidence="8 9">
    <name type="scientific">Python bivittatus</name>
    <name type="common">Burmese python</name>
    <name type="synonym">Python molurus bivittatus</name>
    <dbReference type="NCBI Taxonomy" id="176946"/>
    <lineage>
        <taxon>Eukaryota</taxon>
        <taxon>Metazoa</taxon>
        <taxon>Chordata</taxon>
        <taxon>Craniata</taxon>
        <taxon>Vertebrata</taxon>
        <taxon>Euteleostomi</taxon>
        <taxon>Lepidosauria</taxon>
        <taxon>Squamata</taxon>
        <taxon>Bifurcata</taxon>
        <taxon>Unidentata</taxon>
        <taxon>Episquamata</taxon>
        <taxon>Toxicofera</taxon>
        <taxon>Serpentes</taxon>
        <taxon>Henophidia</taxon>
        <taxon>Pythonidae</taxon>
        <taxon>Python</taxon>
    </lineage>
</organism>
<gene>
    <name evidence="9" type="primary">LOC112542531</name>
</gene>
<dbReference type="GeneID" id="112542531"/>
<dbReference type="PANTHER" id="PTHR24252:SF8">
    <property type="entry name" value="ACROSIN"/>
    <property type="match status" value="1"/>
</dbReference>
<dbReference type="Proteomes" id="UP000695026">
    <property type="component" value="Unplaced"/>
</dbReference>
<evidence type="ECO:0000313" key="8">
    <source>
        <dbReference type="Proteomes" id="UP000695026"/>
    </source>
</evidence>
<dbReference type="GO" id="GO:0005576">
    <property type="term" value="C:extracellular region"/>
    <property type="evidence" value="ECO:0007669"/>
    <property type="project" value="UniProtKB-ARBA"/>
</dbReference>
<comment type="similarity">
    <text evidence="1">Belongs to the peptidase S1 family. Snake venom subfamily.</text>
</comment>
<dbReference type="PANTHER" id="PTHR24252">
    <property type="entry name" value="ACROSIN-RELATED"/>
    <property type="match status" value="1"/>
</dbReference>
<dbReference type="PROSITE" id="PS50240">
    <property type="entry name" value="TRYPSIN_DOM"/>
    <property type="match status" value="1"/>
</dbReference>
<keyword evidence="5" id="KW-1015">Disulfide bond</keyword>
<evidence type="ECO:0000256" key="5">
    <source>
        <dbReference type="ARBA" id="ARBA00023157"/>
    </source>
</evidence>
<accession>A0A9F5JB79</accession>
<evidence type="ECO:0000256" key="4">
    <source>
        <dbReference type="ARBA" id="ARBA00022825"/>
    </source>
</evidence>
<dbReference type="GO" id="GO:0004252">
    <property type="term" value="F:serine-type endopeptidase activity"/>
    <property type="evidence" value="ECO:0007669"/>
    <property type="project" value="InterPro"/>
</dbReference>
<dbReference type="OrthoDB" id="6339452at2759"/>
<dbReference type="InterPro" id="IPR043504">
    <property type="entry name" value="Peptidase_S1_PA_chymotrypsin"/>
</dbReference>
<dbReference type="Pfam" id="PF00089">
    <property type="entry name" value="Trypsin"/>
    <property type="match status" value="1"/>
</dbReference>
<keyword evidence="8" id="KW-1185">Reference proteome</keyword>
<dbReference type="InterPro" id="IPR009003">
    <property type="entry name" value="Peptidase_S1_PA"/>
</dbReference>
<dbReference type="InterPro" id="IPR001254">
    <property type="entry name" value="Trypsin_dom"/>
</dbReference>
<dbReference type="RefSeq" id="XP_025031439.1">
    <property type="nucleotide sequence ID" value="XM_025175671.1"/>
</dbReference>
<dbReference type="GO" id="GO:0007340">
    <property type="term" value="P:acrosome reaction"/>
    <property type="evidence" value="ECO:0007669"/>
    <property type="project" value="TreeGrafter"/>
</dbReference>
<dbReference type="SMART" id="SM00020">
    <property type="entry name" value="Tryp_SPc"/>
    <property type="match status" value="1"/>
</dbReference>
<dbReference type="PRINTS" id="PR00722">
    <property type="entry name" value="CHYMOTRYPSIN"/>
</dbReference>
<feature type="chain" id="PRO_5039891069" evidence="6">
    <location>
        <begin position="17"/>
        <end position="300"/>
    </location>
</feature>
<keyword evidence="4" id="KW-0720">Serine protease</keyword>
<name>A0A9F5JB79_PYTBI</name>
<dbReference type="SUPFAM" id="SSF50494">
    <property type="entry name" value="Trypsin-like serine proteases"/>
    <property type="match status" value="1"/>
</dbReference>
<dbReference type="OMA" id="ICGWGIT"/>
<evidence type="ECO:0000259" key="7">
    <source>
        <dbReference type="PROSITE" id="PS50240"/>
    </source>
</evidence>
<dbReference type="Gene3D" id="2.40.10.10">
    <property type="entry name" value="Trypsin-like serine proteases"/>
    <property type="match status" value="2"/>
</dbReference>
<dbReference type="FunFam" id="2.40.10.10:FF:000003">
    <property type="entry name" value="Transmembrane serine protease 3"/>
    <property type="match status" value="1"/>
</dbReference>
<evidence type="ECO:0000313" key="9">
    <source>
        <dbReference type="RefSeq" id="XP_025031439.1"/>
    </source>
</evidence>
<evidence type="ECO:0000256" key="6">
    <source>
        <dbReference type="SAM" id="SignalP"/>
    </source>
</evidence>
<dbReference type="InterPro" id="IPR001314">
    <property type="entry name" value="Peptidase_S1A"/>
</dbReference>
<keyword evidence="6" id="KW-0732">Signal</keyword>
<evidence type="ECO:0000256" key="2">
    <source>
        <dbReference type="ARBA" id="ARBA00022670"/>
    </source>
</evidence>
<keyword evidence="2" id="KW-0645">Protease</keyword>
<evidence type="ECO:0000256" key="3">
    <source>
        <dbReference type="ARBA" id="ARBA00022801"/>
    </source>
</evidence>
<dbReference type="GO" id="GO:0006508">
    <property type="term" value="P:proteolysis"/>
    <property type="evidence" value="ECO:0007669"/>
    <property type="project" value="UniProtKB-KW"/>
</dbReference>
<sequence length="300" mass="33903">MKQQLLLLLWALEVFCFSYDDDDTCTRVCGSRPLAISHGNLLRIVGGTDTLPGTWPWAVSFQFPTREGFRHFCAGSLINSRWVVSTARCFIIQKYLKVEYFRVQIGATQRSKPGPDSQNRVIKRLVDHAQFNPDYNLNNIALIELDKPVVCNDYVQPACLPDEDLDIDTLTHCYICGWGITNIKRGAKYSDILQEAQVSLITRDACNSTIQYFMRIKEEHLCAISEEATMDSCRGDGGGPLMCRTSHSERFWLIGLNSWGRGCSSGKVPGVFTFTKSFLPWIRNTMENPPMSALSPPFRP</sequence>
<dbReference type="CDD" id="cd00190">
    <property type="entry name" value="Tryp_SPc"/>
    <property type="match status" value="1"/>
</dbReference>
<protein>
    <submittedName>
        <fullName evidence="9">Acrosin-like</fullName>
    </submittedName>
</protein>
<dbReference type="KEGG" id="pbi:112542531"/>
<reference evidence="9" key="1">
    <citation type="submission" date="2025-08" db="UniProtKB">
        <authorList>
            <consortium name="RefSeq"/>
        </authorList>
    </citation>
    <scope>IDENTIFICATION</scope>
    <source>
        <tissue evidence="9">Liver</tissue>
    </source>
</reference>
<feature type="non-terminal residue" evidence="9">
    <location>
        <position position="300"/>
    </location>
</feature>
<evidence type="ECO:0000256" key="1">
    <source>
        <dbReference type="ARBA" id="ARBA00009228"/>
    </source>
</evidence>
<feature type="domain" description="Peptidase S1" evidence="7">
    <location>
        <begin position="44"/>
        <end position="287"/>
    </location>
</feature>
<proteinExistence type="inferred from homology"/>